<dbReference type="RefSeq" id="WP_145192038.1">
    <property type="nucleotide sequence ID" value="NZ_CP036266.1"/>
</dbReference>
<protein>
    <recommendedName>
        <fullName evidence="3">Leucine Rich repeats (2 copies)</fullName>
    </recommendedName>
</protein>
<accession>A0A517PWZ9</accession>
<evidence type="ECO:0000313" key="1">
    <source>
        <dbReference type="EMBL" id="QDT23917.1"/>
    </source>
</evidence>
<dbReference type="InterPro" id="IPR032675">
    <property type="entry name" value="LRR_dom_sf"/>
</dbReference>
<reference evidence="1 2" key="1">
    <citation type="submission" date="2019-02" db="EMBL/GenBank/DDBJ databases">
        <title>Deep-cultivation of Planctomycetes and their phenomic and genomic characterization uncovers novel biology.</title>
        <authorList>
            <person name="Wiegand S."/>
            <person name="Jogler M."/>
            <person name="Boedeker C."/>
            <person name="Pinto D."/>
            <person name="Vollmers J."/>
            <person name="Rivas-Marin E."/>
            <person name="Kohn T."/>
            <person name="Peeters S.H."/>
            <person name="Heuer A."/>
            <person name="Rast P."/>
            <person name="Oberbeckmann S."/>
            <person name="Bunk B."/>
            <person name="Jeske O."/>
            <person name="Meyerdierks A."/>
            <person name="Storesund J.E."/>
            <person name="Kallscheuer N."/>
            <person name="Luecker S."/>
            <person name="Lage O.M."/>
            <person name="Pohl T."/>
            <person name="Merkel B.J."/>
            <person name="Hornburger P."/>
            <person name="Mueller R.-W."/>
            <person name="Bruemmer F."/>
            <person name="Labrenz M."/>
            <person name="Spormann A.M."/>
            <person name="Op den Camp H."/>
            <person name="Overmann J."/>
            <person name="Amann R."/>
            <person name="Jetten M.S.M."/>
            <person name="Mascher T."/>
            <person name="Medema M.H."/>
            <person name="Devos D.P."/>
            <person name="Kaster A.-K."/>
            <person name="Ovreas L."/>
            <person name="Rohde M."/>
            <person name="Galperin M.Y."/>
            <person name="Jogler C."/>
        </authorList>
    </citation>
    <scope>NUCLEOTIDE SEQUENCE [LARGE SCALE GENOMIC DNA]</scope>
    <source>
        <strain evidence="1 2">HG66A1</strain>
    </source>
</reference>
<proteinExistence type="predicted"/>
<dbReference type="Gene3D" id="3.80.10.10">
    <property type="entry name" value="Ribonuclease Inhibitor"/>
    <property type="match status" value="2"/>
</dbReference>
<sequence length="523" mass="59750">MFRQLTLVSTIVVIALAGIGCFLLSSDSTQNAVADKQQDSPAPPLKLQSDPRVLERTRKLEEINQILASRVPHITETAGTSHSHETESWQDPALERIYQQIRNQKLTIWFPRNDEPFSIWVGNPQKTVDGKKVFNHTEALTNAIPHINQLPFPVRVWFYGTRDQSNPELGACVETLTKIEKLHSVKFSYCRISQRGYEALHDLPQLSDLEILHSHLDETALKHIAELAQLRRLHLSFGDQKMSTIAAEQLLNLSELEDFKLQIHLEPKEVGRFWKKLAGCESLVNLEVDCGKVSQDMMYDFLTKGDHQRLKSWTIRERIPRQKLADALALAPNLEVLKVPSGSPEEMEYLLERLAKQNTKLRSLTIGWDTGEHLKGKQARKALQLLSAFPNLQQVHIPVKLPDVNALEPLTRLHQLESFYCRNLNLHQSTLIYLARMPALKHLTVRTLSFSDESAHLLPWLSHVETLEIEYPQSLTNKRLTLLATMPELRELKWCDIGSEQSAVLSDEVKARYPFIKYSVCGK</sequence>
<dbReference type="OrthoDB" id="291403at2"/>
<evidence type="ECO:0000313" key="2">
    <source>
        <dbReference type="Proteomes" id="UP000320421"/>
    </source>
</evidence>
<dbReference type="EMBL" id="CP036266">
    <property type="protein sequence ID" value="QDT23917.1"/>
    <property type="molecule type" value="Genomic_DNA"/>
</dbReference>
<dbReference type="AlphaFoldDB" id="A0A517PWZ9"/>
<organism evidence="1 2">
    <name type="scientific">Gimesia chilikensis</name>
    <dbReference type="NCBI Taxonomy" id="2605989"/>
    <lineage>
        <taxon>Bacteria</taxon>
        <taxon>Pseudomonadati</taxon>
        <taxon>Planctomycetota</taxon>
        <taxon>Planctomycetia</taxon>
        <taxon>Planctomycetales</taxon>
        <taxon>Planctomycetaceae</taxon>
        <taxon>Gimesia</taxon>
    </lineage>
</organism>
<keyword evidence="2" id="KW-1185">Reference proteome</keyword>
<dbReference type="Proteomes" id="UP000320421">
    <property type="component" value="Chromosome"/>
</dbReference>
<gene>
    <name evidence="1" type="ORF">HG66A1_57430</name>
</gene>
<evidence type="ECO:0008006" key="3">
    <source>
        <dbReference type="Google" id="ProtNLM"/>
    </source>
</evidence>
<name>A0A517PWZ9_9PLAN</name>
<dbReference type="PROSITE" id="PS51257">
    <property type="entry name" value="PROKAR_LIPOPROTEIN"/>
    <property type="match status" value="1"/>
</dbReference>
<dbReference type="SUPFAM" id="SSF52047">
    <property type="entry name" value="RNI-like"/>
    <property type="match status" value="1"/>
</dbReference>